<dbReference type="EMBL" id="PSNX01000015">
    <property type="protein sequence ID" value="PPE65288.1"/>
    <property type="molecule type" value="Genomic_DNA"/>
</dbReference>
<dbReference type="RefSeq" id="WP_104303591.1">
    <property type="nucleotide sequence ID" value="NZ_PSNX01000015.1"/>
</dbReference>
<organism evidence="3 4">
    <name type="scientific">Caldimonas caldifontis</name>
    <dbReference type="NCBI Taxonomy" id="1452508"/>
    <lineage>
        <taxon>Bacteria</taxon>
        <taxon>Pseudomonadati</taxon>
        <taxon>Pseudomonadota</taxon>
        <taxon>Betaproteobacteria</taxon>
        <taxon>Burkholderiales</taxon>
        <taxon>Sphaerotilaceae</taxon>
        <taxon>Caldimonas</taxon>
    </lineage>
</organism>
<gene>
    <name evidence="3" type="ORF">C1704_15210</name>
</gene>
<reference evidence="3 4" key="1">
    <citation type="submission" date="2018-02" db="EMBL/GenBank/DDBJ databases">
        <title>Reclassifiation of [Polyangium] brachysporum DSM 7029 as Guopingzhaonella breviflexa gen. nov., sp. nov., a member of the family Comamonadaceae.</title>
        <authorList>
            <person name="Tang B."/>
        </authorList>
    </citation>
    <scope>NUCLEOTIDE SEQUENCE [LARGE SCALE GENOMIC DNA]</scope>
    <source>
        <strain evidence="3 4">BCRC 80649</strain>
    </source>
</reference>
<comment type="similarity">
    <text evidence="1">Belongs to the universal stress protein A family.</text>
</comment>
<proteinExistence type="inferred from homology"/>
<keyword evidence="4" id="KW-1185">Reference proteome</keyword>
<accession>A0A2S5SRB4</accession>
<evidence type="ECO:0000256" key="1">
    <source>
        <dbReference type="ARBA" id="ARBA00008791"/>
    </source>
</evidence>
<feature type="domain" description="UspA" evidence="2">
    <location>
        <begin position="1"/>
        <end position="147"/>
    </location>
</feature>
<dbReference type="CDD" id="cd00293">
    <property type="entry name" value="USP-like"/>
    <property type="match status" value="1"/>
</dbReference>
<dbReference type="AlphaFoldDB" id="A0A2S5SRB4"/>
<evidence type="ECO:0000313" key="3">
    <source>
        <dbReference type="EMBL" id="PPE65288.1"/>
    </source>
</evidence>
<sequence length="147" mass="15903">MFNHLLVPVDGSDLSDKAMTSGLALAQRLGARVTGFIVEPFAPPPASIGEGYVYGRITKAHDETVRAHADEVLGRFERLAAEAGVAFQRVSVQASNIEDAIVDAARDHQCDLVVMVTHGRGVFGELMWGSHTKNLMSRTKLPVLVLH</sequence>
<evidence type="ECO:0000313" key="4">
    <source>
        <dbReference type="Proteomes" id="UP000238605"/>
    </source>
</evidence>
<dbReference type="PRINTS" id="PR01438">
    <property type="entry name" value="UNVRSLSTRESS"/>
</dbReference>
<dbReference type="OrthoDB" id="5295044at2"/>
<dbReference type="InterPro" id="IPR006016">
    <property type="entry name" value="UspA"/>
</dbReference>
<name>A0A2S5SRB4_9BURK</name>
<dbReference type="Pfam" id="PF00582">
    <property type="entry name" value="Usp"/>
    <property type="match status" value="1"/>
</dbReference>
<dbReference type="PANTHER" id="PTHR46268">
    <property type="entry name" value="STRESS RESPONSE PROTEIN NHAX"/>
    <property type="match status" value="1"/>
</dbReference>
<comment type="caution">
    <text evidence="3">The sequence shown here is derived from an EMBL/GenBank/DDBJ whole genome shotgun (WGS) entry which is preliminary data.</text>
</comment>
<dbReference type="InterPro" id="IPR006015">
    <property type="entry name" value="Universal_stress_UspA"/>
</dbReference>
<dbReference type="Proteomes" id="UP000238605">
    <property type="component" value="Unassembled WGS sequence"/>
</dbReference>
<dbReference type="SUPFAM" id="SSF52402">
    <property type="entry name" value="Adenine nucleotide alpha hydrolases-like"/>
    <property type="match status" value="1"/>
</dbReference>
<dbReference type="InterPro" id="IPR014729">
    <property type="entry name" value="Rossmann-like_a/b/a_fold"/>
</dbReference>
<protein>
    <submittedName>
        <fullName evidence="3">Universal stress protein</fullName>
    </submittedName>
</protein>
<dbReference type="Gene3D" id="3.40.50.620">
    <property type="entry name" value="HUPs"/>
    <property type="match status" value="1"/>
</dbReference>
<dbReference type="PANTHER" id="PTHR46268:SF15">
    <property type="entry name" value="UNIVERSAL STRESS PROTEIN HP_0031"/>
    <property type="match status" value="1"/>
</dbReference>
<evidence type="ECO:0000259" key="2">
    <source>
        <dbReference type="Pfam" id="PF00582"/>
    </source>
</evidence>